<feature type="repeat" description="PPR" evidence="3">
    <location>
        <begin position="224"/>
        <end position="258"/>
    </location>
</feature>
<dbReference type="SUPFAM" id="SSF48452">
    <property type="entry name" value="TPR-like"/>
    <property type="match status" value="1"/>
</dbReference>
<comment type="similarity">
    <text evidence="1">Belongs to the PPR family. P subfamily.</text>
</comment>
<dbReference type="OMA" id="KHFKTAH"/>
<dbReference type="eggNOG" id="KOG4197">
    <property type="taxonomic scope" value="Eukaryota"/>
</dbReference>
<dbReference type="PANTHER" id="PTHR47941">
    <property type="entry name" value="PENTATRICOPEPTIDE REPEAT-CONTAINING PROTEIN 3, MITOCHONDRIAL"/>
    <property type="match status" value="1"/>
</dbReference>
<dbReference type="InterPro" id="IPR002885">
    <property type="entry name" value="PPR_rpt"/>
</dbReference>
<dbReference type="Pfam" id="PF13041">
    <property type="entry name" value="PPR_2"/>
    <property type="match status" value="3"/>
</dbReference>
<dbReference type="OrthoDB" id="185373at2759"/>
<evidence type="ECO:0000256" key="3">
    <source>
        <dbReference type="PROSITE-ProRule" id="PRU00708"/>
    </source>
</evidence>
<dbReference type="PROSITE" id="PS51375">
    <property type="entry name" value="PPR"/>
    <property type="match status" value="9"/>
</dbReference>
<dbReference type="Gramene" id="KGN50851">
    <property type="protein sequence ID" value="KGN50851"/>
    <property type="gene ID" value="Csa_5G289620"/>
</dbReference>
<evidence type="ECO:0000256" key="2">
    <source>
        <dbReference type="ARBA" id="ARBA00022737"/>
    </source>
</evidence>
<dbReference type="Pfam" id="PF12854">
    <property type="entry name" value="PPR_1"/>
    <property type="match status" value="1"/>
</dbReference>
<dbReference type="InterPro" id="IPR011990">
    <property type="entry name" value="TPR-like_helical_dom_sf"/>
</dbReference>
<gene>
    <name evidence="4" type="ORF">Csa_5G289620</name>
</gene>
<organism evidence="4 5">
    <name type="scientific">Cucumis sativus</name>
    <name type="common">Cucumber</name>
    <dbReference type="NCBI Taxonomy" id="3659"/>
    <lineage>
        <taxon>Eukaryota</taxon>
        <taxon>Viridiplantae</taxon>
        <taxon>Streptophyta</taxon>
        <taxon>Embryophyta</taxon>
        <taxon>Tracheophyta</taxon>
        <taxon>Spermatophyta</taxon>
        <taxon>Magnoliopsida</taxon>
        <taxon>eudicotyledons</taxon>
        <taxon>Gunneridae</taxon>
        <taxon>Pentapetalae</taxon>
        <taxon>rosids</taxon>
        <taxon>fabids</taxon>
        <taxon>Cucurbitales</taxon>
        <taxon>Cucurbitaceae</taxon>
        <taxon>Benincaseae</taxon>
        <taxon>Cucumis</taxon>
    </lineage>
</organism>
<feature type="repeat" description="PPR" evidence="3">
    <location>
        <begin position="327"/>
        <end position="361"/>
    </location>
</feature>
<reference evidence="4 5" key="3">
    <citation type="journal article" date="2010" name="BMC Genomics">
        <title>Transcriptome sequencing and comparative analysis of cucumber flowers with different sex types.</title>
        <authorList>
            <person name="Guo S."/>
            <person name="Zheng Y."/>
            <person name="Joung J.G."/>
            <person name="Liu S."/>
            <person name="Zhang Z."/>
            <person name="Crasta O.R."/>
            <person name="Sobral B.W."/>
            <person name="Xu Y."/>
            <person name="Huang S."/>
            <person name="Fei Z."/>
        </authorList>
    </citation>
    <scope>NUCLEOTIDE SEQUENCE [LARGE SCALE GENOMIC DNA]</scope>
    <source>
        <strain evidence="5">cv. 9930</strain>
    </source>
</reference>
<evidence type="ECO:0000256" key="1">
    <source>
        <dbReference type="ARBA" id="ARBA00007626"/>
    </source>
</evidence>
<name>A0A0A0KSX6_CUCSA</name>
<feature type="repeat" description="PPR" evidence="3">
    <location>
        <begin position="259"/>
        <end position="289"/>
    </location>
</feature>
<dbReference type="GO" id="GO:0003729">
    <property type="term" value="F:mRNA binding"/>
    <property type="evidence" value="ECO:0000318"/>
    <property type="project" value="GO_Central"/>
</dbReference>
<dbReference type="KEGG" id="csv:101218686"/>
<sequence>MNLLVQSMFAVVVKGHWNHLLKPKISSSLTSKSIHQILLRLSFYCSGPSLSWAFFKWVELIPDYKHSLQSSWAMIFILTEHKHFKTAQGLLEKIAHKDFISSPLVLNALVTSYDNPDVNAHILSWLMIIYVNCKMPQDAIQVLEYMRLHGFKPNLHACTVLLNSLAKDRLTDTVWKSYKKMIRVGVVPNIHIYNVLIHACCKSGDVEKAEQLVCEMELKSVFPDLYTYNTLISLYSRKSLHYEALCVQDRMERAGVSPDIVTYNSLIYGFCKEGKMREAVKLFREIKDVSPNHVTYTTLIDGYCRVNDFEEALRLCKVMEAKGLHLGVATYNSVLRKLCEEGRIRDANKLLNEMGERKVEPDNVTCNTLINAYCKIGDMKSALKVKSKMLDAGLQLDSFTYKALIHGFCWVRDMESAKELLFCMLDVGLSPGYCTYSWLVDGYCELGNEGAIISLLDEFLTKGYCVDLSVCRALIRRLCHQERVGFAEKIYSTMHLRGVSGDSVIYTSLAYAYWKDGKSNLVSEMLSEMTKRSLLINLKLYRCFNASYGPHNSILHLFWDHVAERGLLSKSITKEIQK</sequence>
<reference evidence="4 5" key="2">
    <citation type="journal article" date="2009" name="PLoS ONE">
        <title>An integrated genetic and cytogenetic map of the cucumber genome.</title>
        <authorList>
            <person name="Ren Y."/>
            <person name="Zhang Z."/>
            <person name="Liu J."/>
            <person name="Staub J.E."/>
            <person name="Han Y."/>
            <person name="Cheng Z."/>
            <person name="Li X."/>
            <person name="Lu J."/>
            <person name="Miao H."/>
            <person name="Kang H."/>
            <person name="Xie B."/>
            <person name="Gu X."/>
            <person name="Wang X."/>
            <person name="Du Y."/>
            <person name="Jin W."/>
            <person name="Huang S."/>
        </authorList>
    </citation>
    <scope>NUCLEOTIDE SEQUENCE [LARGE SCALE GENOMIC DNA]</scope>
    <source>
        <strain evidence="5">cv. 9930</strain>
    </source>
</reference>
<evidence type="ECO:0000313" key="5">
    <source>
        <dbReference type="Proteomes" id="UP000029981"/>
    </source>
</evidence>
<feature type="repeat" description="PPR" evidence="3">
    <location>
        <begin position="292"/>
        <end position="326"/>
    </location>
</feature>
<dbReference type="AlphaFoldDB" id="A0A0A0KSX6"/>
<feature type="repeat" description="PPR" evidence="3">
    <location>
        <begin position="119"/>
        <end position="153"/>
    </location>
</feature>
<protein>
    <recommendedName>
        <fullName evidence="6">Pentacotripeptide-repeat region of PRORP domain-containing protein</fullName>
    </recommendedName>
</protein>
<keyword evidence="2" id="KW-0677">Repeat</keyword>
<reference evidence="4 5" key="1">
    <citation type="journal article" date="2009" name="Nat. Genet.">
        <title>The genome of the cucumber, Cucumis sativus L.</title>
        <authorList>
            <person name="Huang S."/>
            <person name="Li R."/>
            <person name="Zhang Z."/>
            <person name="Li L."/>
            <person name="Gu X."/>
            <person name="Fan W."/>
            <person name="Lucas W.J."/>
            <person name="Wang X."/>
            <person name="Xie B."/>
            <person name="Ni P."/>
            <person name="Ren Y."/>
            <person name="Zhu H."/>
            <person name="Li J."/>
            <person name="Lin K."/>
            <person name="Jin W."/>
            <person name="Fei Z."/>
            <person name="Li G."/>
            <person name="Staub J."/>
            <person name="Kilian A."/>
            <person name="van der Vossen E.A."/>
            <person name="Wu Y."/>
            <person name="Guo J."/>
            <person name="He J."/>
            <person name="Jia Z."/>
            <person name="Ren Y."/>
            <person name="Tian G."/>
            <person name="Lu Y."/>
            <person name="Ruan J."/>
            <person name="Qian W."/>
            <person name="Wang M."/>
            <person name="Huang Q."/>
            <person name="Li B."/>
            <person name="Xuan Z."/>
            <person name="Cao J."/>
            <person name="Asan"/>
            <person name="Wu Z."/>
            <person name="Zhang J."/>
            <person name="Cai Q."/>
            <person name="Bai Y."/>
            <person name="Zhao B."/>
            <person name="Han Y."/>
            <person name="Li Y."/>
            <person name="Li X."/>
            <person name="Wang S."/>
            <person name="Shi Q."/>
            <person name="Liu S."/>
            <person name="Cho W.K."/>
            <person name="Kim J.Y."/>
            <person name="Xu Y."/>
            <person name="Heller-Uszynska K."/>
            <person name="Miao H."/>
            <person name="Cheng Z."/>
            <person name="Zhang S."/>
            <person name="Wu J."/>
            <person name="Yang Y."/>
            <person name="Kang H."/>
            <person name="Li M."/>
            <person name="Liang H."/>
            <person name="Ren X."/>
            <person name="Shi Z."/>
            <person name="Wen M."/>
            <person name="Jian M."/>
            <person name="Yang H."/>
            <person name="Zhang G."/>
            <person name="Yang Z."/>
            <person name="Chen R."/>
            <person name="Liu S."/>
            <person name="Li J."/>
            <person name="Ma L."/>
            <person name="Liu H."/>
            <person name="Zhou Y."/>
            <person name="Zhao J."/>
            <person name="Fang X."/>
            <person name="Li G."/>
            <person name="Fang L."/>
            <person name="Li Y."/>
            <person name="Liu D."/>
            <person name="Zheng H."/>
            <person name="Zhang Y."/>
            <person name="Qin N."/>
            <person name="Li Z."/>
            <person name="Yang G."/>
            <person name="Yang S."/>
            <person name="Bolund L."/>
            <person name="Kristiansen K."/>
            <person name="Zheng H."/>
            <person name="Li S."/>
            <person name="Zhang X."/>
            <person name="Yang H."/>
            <person name="Wang J."/>
            <person name="Sun R."/>
            <person name="Zhang B."/>
            <person name="Jiang S."/>
            <person name="Wang J."/>
            <person name="Du Y."/>
            <person name="Li S."/>
        </authorList>
    </citation>
    <scope>NUCLEOTIDE SEQUENCE [LARGE SCALE GENOMIC DNA]</scope>
    <source>
        <strain evidence="5">cv. 9930</strain>
    </source>
</reference>
<evidence type="ECO:0000313" key="4">
    <source>
        <dbReference type="EMBL" id="KGN50851.1"/>
    </source>
</evidence>
<dbReference type="FunFam" id="1.25.40.10:FF:000558">
    <property type="entry name" value="Pentatricopeptide repeat-containing protein At5g39710"/>
    <property type="match status" value="1"/>
</dbReference>
<feature type="repeat" description="PPR" evidence="3">
    <location>
        <begin position="397"/>
        <end position="431"/>
    </location>
</feature>
<reference evidence="4 5" key="4">
    <citation type="journal article" date="2011" name="BMC Genomics">
        <title>RNA-Seq improves annotation of protein-coding genes in the cucumber genome.</title>
        <authorList>
            <person name="Li Z."/>
            <person name="Zhang Z."/>
            <person name="Yan P."/>
            <person name="Huang S."/>
            <person name="Fei Z."/>
            <person name="Lin K."/>
        </authorList>
    </citation>
    <scope>NUCLEOTIDE SEQUENCE [LARGE SCALE GENOMIC DNA]</scope>
    <source>
        <strain evidence="5">cv. 9930</strain>
    </source>
</reference>
<dbReference type="NCBIfam" id="TIGR00756">
    <property type="entry name" value="PPR"/>
    <property type="match status" value="7"/>
</dbReference>
<feature type="repeat" description="PPR" evidence="3">
    <location>
        <begin position="362"/>
        <end position="396"/>
    </location>
</feature>
<dbReference type="EMBL" id="CM002926">
    <property type="protein sequence ID" value="KGN50851.1"/>
    <property type="molecule type" value="Genomic_DNA"/>
</dbReference>
<evidence type="ECO:0008006" key="6">
    <source>
        <dbReference type="Google" id="ProtNLM"/>
    </source>
</evidence>
<feature type="repeat" description="PPR" evidence="3">
    <location>
        <begin position="189"/>
        <end position="223"/>
    </location>
</feature>
<proteinExistence type="inferred from homology"/>
<dbReference type="Gene3D" id="1.25.40.10">
    <property type="entry name" value="Tetratricopeptide repeat domain"/>
    <property type="match status" value="4"/>
</dbReference>
<accession>A0A0A0KSX6</accession>
<feature type="repeat" description="PPR" evidence="3">
    <location>
        <begin position="154"/>
        <end position="188"/>
    </location>
</feature>
<dbReference type="Proteomes" id="UP000029981">
    <property type="component" value="Chromosome 5"/>
</dbReference>
<keyword evidence="5" id="KW-1185">Reference proteome</keyword>
<dbReference type="Pfam" id="PF01535">
    <property type="entry name" value="PPR"/>
    <property type="match status" value="1"/>
</dbReference>